<dbReference type="GeneID" id="15311986"/>
<evidence type="ECO:0000313" key="1">
    <source>
        <dbReference type="EMBL" id="AGH26335.1"/>
    </source>
</evidence>
<dbReference type="EMBL" id="HQ634175">
    <property type="protein sequence ID" value="AGH26335.1"/>
    <property type="molecule type" value="Genomic_DNA"/>
</dbReference>
<sequence>MINTCIPSFNDTEAKWREYHEEYEEKFTTETYQAHIAIAQKYPFIYNQYGLPREFD</sequence>
<keyword evidence="2" id="KW-1185">Reference proteome</keyword>
<gene>
    <name evidence="1" type="ORF">CPPG_00018</name>
</gene>
<protein>
    <submittedName>
        <fullName evidence="1">Uncharacterized protein</fullName>
    </submittedName>
</protein>
<organism evidence="1 2">
    <name type="scientific">Cyanophage P-RSM1</name>
    <dbReference type="NCBI Taxonomy" id="536444"/>
    <lineage>
        <taxon>Viruses</taxon>
        <taxon>Duplodnaviria</taxon>
        <taxon>Heunggongvirae</taxon>
        <taxon>Uroviricota</taxon>
        <taxon>Caudoviricetes</taxon>
        <taxon>Pantevenvirales</taxon>
        <taxon>Kyanoviridae</taxon>
        <taxon>Emcearvirus</taxon>
        <taxon>Emcearvirus gerard</taxon>
    </lineage>
</organism>
<reference evidence="1 2" key="1">
    <citation type="submission" date="2010-11" db="EMBL/GenBank/DDBJ databases">
        <title>The Genome Sequence of Cyanophage P-RSM1.</title>
        <authorList>
            <consortium name="The Broad Institute Genome Sequencing Platform"/>
            <person name="Henn M.R."/>
            <person name="Sullivan M.S."/>
            <person name="Osburne M.S."/>
            <person name="Levin J."/>
            <person name="Malboeuf C."/>
            <person name="Casali M."/>
            <person name="Russ C."/>
            <person name="Lennon N."/>
            <person name="Chapman S.B."/>
            <person name="Erlich R."/>
            <person name="Young S.K."/>
            <person name="Yandava C."/>
            <person name="Zeng Q."/>
            <person name="Alvarado L."/>
            <person name="Anderson S."/>
            <person name="Berlin A."/>
            <person name="Chen Z."/>
            <person name="Freedman E."/>
            <person name="Gellesch M."/>
            <person name="Goldberg J."/>
            <person name="Green L."/>
            <person name="Griggs A."/>
            <person name="Gujja S."/>
            <person name="Heilman E.R."/>
            <person name="Heiman D."/>
            <person name="Hollinger A."/>
            <person name="Howarth C."/>
            <person name="Larson L."/>
            <person name="Mehta T."/>
            <person name="Pearson M."/>
            <person name="Roberts A."/>
            <person name="Ryan E."/>
            <person name="Saif S."/>
            <person name="Shea T."/>
            <person name="Shenoy N."/>
            <person name="Sisk P."/>
            <person name="Stolte C."/>
            <person name="Sykes S."/>
            <person name="White J."/>
            <person name="Yu Q."/>
            <person name="Coleman M.L."/>
            <person name="Huang K.H."/>
            <person name="Weigele P.R."/>
            <person name="DeFrancesco A.S."/>
            <person name="Kern S.E."/>
            <person name="Thompson L.R."/>
            <person name="Fu R."/>
            <person name="Hombeck B."/>
            <person name="Chisholm S.W."/>
            <person name="Haas B."/>
            <person name="Nusbaum C."/>
            <person name="Birren B."/>
        </authorList>
    </citation>
    <scope>NUCLEOTIDE SEQUENCE [LARGE SCALE GENOMIC DNA]</scope>
    <source>
        <strain evidence="1 2">P-RSM1</strain>
    </source>
</reference>
<dbReference type="KEGG" id="vg:15311986"/>
<evidence type="ECO:0000313" key="2">
    <source>
        <dbReference type="Proteomes" id="UP000201235"/>
    </source>
</evidence>
<dbReference type="Proteomes" id="UP000201235">
    <property type="component" value="Segment"/>
</dbReference>
<proteinExistence type="predicted"/>
<dbReference type="RefSeq" id="YP_007877570.1">
    <property type="nucleotide sequence ID" value="NC_021071.1"/>
</dbReference>
<name>M4QQF7_9CAUD</name>
<accession>M4QQF7</accession>